<dbReference type="Pfam" id="PF12625">
    <property type="entry name" value="Arabinose_bd"/>
    <property type="match status" value="1"/>
</dbReference>
<dbReference type="STRING" id="758825.SAMN02982985_02082"/>
<dbReference type="PANTHER" id="PTHR47894">
    <property type="entry name" value="HTH-TYPE TRANSCRIPTIONAL REGULATOR GADX"/>
    <property type="match status" value="1"/>
</dbReference>
<dbReference type="InterPro" id="IPR018060">
    <property type="entry name" value="HTH_AraC"/>
</dbReference>
<dbReference type="GO" id="GO:0005829">
    <property type="term" value="C:cytosol"/>
    <property type="evidence" value="ECO:0007669"/>
    <property type="project" value="TreeGrafter"/>
</dbReference>
<keyword evidence="6" id="KW-1185">Reference proteome</keyword>
<name>A0A1I4LPY1_9BURK</name>
<keyword evidence="1" id="KW-0805">Transcription regulation</keyword>
<dbReference type="SUPFAM" id="SSF46689">
    <property type="entry name" value="Homeodomain-like"/>
    <property type="match status" value="1"/>
</dbReference>
<organism evidence="5 6">
    <name type="scientific">Rugamonas rubra</name>
    <dbReference type="NCBI Taxonomy" id="758825"/>
    <lineage>
        <taxon>Bacteria</taxon>
        <taxon>Pseudomonadati</taxon>
        <taxon>Pseudomonadota</taxon>
        <taxon>Betaproteobacteria</taxon>
        <taxon>Burkholderiales</taxon>
        <taxon>Oxalobacteraceae</taxon>
        <taxon>Telluria group</taxon>
        <taxon>Rugamonas</taxon>
    </lineage>
</organism>
<dbReference type="Proteomes" id="UP000199470">
    <property type="component" value="Unassembled WGS sequence"/>
</dbReference>
<evidence type="ECO:0000256" key="3">
    <source>
        <dbReference type="ARBA" id="ARBA00023163"/>
    </source>
</evidence>
<reference evidence="5 6" key="1">
    <citation type="submission" date="2016-10" db="EMBL/GenBank/DDBJ databases">
        <authorList>
            <person name="de Groot N.N."/>
        </authorList>
    </citation>
    <scope>NUCLEOTIDE SEQUENCE [LARGE SCALE GENOMIC DNA]</scope>
    <source>
        <strain evidence="5 6">ATCC 43154</strain>
    </source>
</reference>
<dbReference type="GO" id="GO:0000976">
    <property type="term" value="F:transcription cis-regulatory region binding"/>
    <property type="evidence" value="ECO:0007669"/>
    <property type="project" value="TreeGrafter"/>
</dbReference>
<dbReference type="OrthoDB" id="6506763at2"/>
<evidence type="ECO:0000256" key="1">
    <source>
        <dbReference type="ARBA" id="ARBA00023015"/>
    </source>
</evidence>
<evidence type="ECO:0000313" key="6">
    <source>
        <dbReference type="Proteomes" id="UP000199470"/>
    </source>
</evidence>
<evidence type="ECO:0000256" key="2">
    <source>
        <dbReference type="ARBA" id="ARBA00023125"/>
    </source>
</evidence>
<dbReference type="EMBL" id="FOTW01000009">
    <property type="protein sequence ID" value="SFL92883.1"/>
    <property type="molecule type" value="Genomic_DNA"/>
</dbReference>
<dbReference type="InterPro" id="IPR032687">
    <property type="entry name" value="AraC-type_N"/>
</dbReference>
<keyword evidence="3" id="KW-0804">Transcription</keyword>
<sequence>MPSPLPEPRHAARVAGSYLLPLLEAAAARSVPAAELERGAGLAAGALWPLPETLPADDYVRLLEVGARLAGDAHFGLHVGERFKLGTYSVYGLILLSCRDFGHAFEQTMRYEQLAHDLGRSALHTADGLARYTWHSHYDAGQRHLADSVFAGIRVFGNWLAGLTLPPAQLELSHAGAGRDGDAEYLRVLGALPRFGAPANVATFDAQLLAWPVPNADVSLYPVLQQHAEQLLALRARAGADIRVQVRGAIARKLAEGQVRLATIAEELKLSPRTLQRKLSEAGATFQQVLDQARFALAKDYLRQPGLSLVDIAFLLGYQEQSAFNHAFREWAGVNPGAYRERGIGTGGGTGGGTGTGAG</sequence>
<gene>
    <name evidence="5" type="ORF">SAMN02982985_02082</name>
</gene>
<dbReference type="GO" id="GO:0003700">
    <property type="term" value="F:DNA-binding transcription factor activity"/>
    <property type="evidence" value="ECO:0007669"/>
    <property type="project" value="InterPro"/>
</dbReference>
<dbReference type="PROSITE" id="PS01124">
    <property type="entry name" value="HTH_ARAC_FAMILY_2"/>
    <property type="match status" value="1"/>
</dbReference>
<protein>
    <submittedName>
        <fullName evidence="5">AraC-type DNA-binding protein</fullName>
    </submittedName>
</protein>
<dbReference type="PANTHER" id="PTHR47894:SF1">
    <property type="entry name" value="HTH-TYPE TRANSCRIPTIONAL REGULATOR VQSM"/>
    <property type="match status" value="1"/>
</dbReference>
<dbReference type="AlphaFoldDB" id="A0A1I4LPY1"/>
<feature type="domain" description="HTH araC/xylS-type" evidence="4">
    <location>
        <begin position="244"/>
        <end position="342"/>
    </location>
</feature>
<dbReference type="Gene3D" id="1.10.10.60">
    <property type="entry name" value="Homeodomain-like"/>
    <property type="match status" value="1"/>
</dbReference>
<evidence type="ECO:0000313" key="5">
    <source>
        <dbReference type="EMBL" id="SFL92883.1"/>
    </source>
</evidence>
<dbReference type="SMART" id="SM00342">
    <property type="entry name" value="HTH_ARAC"/>
    <property type="match status" value="1"/>
</dbReference>
<proteinExistence type="predicted"/>
<keyword evidence="2 5" id="KW-0238">DNA-binding</keyword>
<accession>A0A1I4LPY1</accession>
<dbReference type="Pfam" id="PF12833">
    <property type="entry name" value="HTH_18"/>
    <property type="match status" value="1"/>
</dbReference>
<evidence type="ECO:0000259" key="4">
    <source>
        <dbReference type="PROSITE" id="PS01124"/>
    </source>
</evidence>
<dbReference type="InterPro" id="IPR009057">
    <property type="entry name" value="Homeodomain-like_sf"/>
</dbReference>
<dbReference type="RefSeq" id="WP_093387198.1">
    <property type="nucleotide sequence ID" value="NZ_FOTW01000009.1"/>
</dbReference>